<dbReference type="KEGG" id="bpb:bpr_I2194"/>
<dbReference type="HOGENOM" id="CLU_009227_4_1_9"/>
<dbReference type="InterPro" id="IPR029061">
    <property type="entry name" value="THDP-binding"/>
</dbReference>
<evidence type="ECO:0000256" key="1">
    <source>
        <dbReference type="ARBA" id="ARBA00001964"/>
    </source>
</evidence>
<keyword evidence="3" id="KW-0786">Thiamine pyrophosphate</keyword>
<evidence type="ECO:0000313" key="5">
    <source>
        <dbReference type="EMBL" id="ADL34927.1"/>
    </source>
</evidence>
<dbReference type="RefSeq" id="WP_013281580.1">
    <property type="nucleotide sequence ID" value="NC_014387.1"/>
</dbReference>
<keyword evidence="5" id="KW-0808">Transferase</keyword>
<sequence length="273" mass="30251">MIERSIDELKKIATSVRIDIVEMTYNAGKRGAHLGGSMSCVEILVALYMGIMKCPEAVQRSDRDRFILSKGHAAMALYAVLHQKGIIPEYEIKNALKDGSLLCEHPKMNDSYGIEVSGGSLGQGLSIGAGMALALKKKNNNANVYVLLGDGECNEGQVWEAAHTIQHYRLNNVVTIVDKNGLQFDGRTKDVQDGNRLKENWESYGFDVVEIDGHSFEQLIRALSDRNSIPKVIIANTVKGKGISFAENATEWHSNFLTDEQYFKAKDELKKSD</sequence>
<dbReference type="PANTHER" id="PTHR47514:SF1">
    <property type="entry name" value="TRANSKETOLASE N-TERMINAL SECTION-RELATED"/>
    <property type="match status" value="1"/>
</dbReference>
<dbReference type="eggNOG" id="COG3959">
    <property type="taxonomic scope" value="Bacteria"/>
</dbReference>
<gene>
    <name evidence="5" type="primary">tktA1</name>
    <name evidence="5" type="ordered locus">bpr_I2194</name>
</gene>
<dbReference type="EMBL" id="CP001810">
    <property type="protein sequence ID" value="ADL34927.1"/>
    <property type="molecule type" value="Genomic_DNA"/>
</dbReference>
<dbReference type="Pfam" id="PF00456">
    <property type="entry name" value="Transketolase_N"/>
    <property type="match status" value="1"/>
</dbReference>
<dbReference type="CDD" id="cd02012">
    <property type="entry name" value="TPP_TK"/>
    <property type="match status" value="1"/>
</dbReference>
<proteinExistence type="inferred from homology"/>
<keyword evidence="6" id="KW-1185">Reference proteome</keyword>
<evidence type="ECO:0000256" key="2">
    <source>
        <dbReference type="ARBA" id="ARBA00007131"/>
    </source>
</evidence>
<organism evidence="5 6">
    <name type="scientific">Butyrivibrio proteoclasticus (strain ATCC 51982 / DSM 14932 / B316)</name>
    <name type="common">Clostridium proteoclasticum</name>
    <dbReference type="NCBI Taxonomy" id="515622"/>
    <lineage>
        <taxon>Bacteria</taxon>
        <taxon>Bacillati</taxon>
        <taxon>Bacillota</taxon>
        <taxon>Clostridia</taxon>
        <taxon>Lachnospirales</taxon>
        <taxon>Lachnospiraceae</taxon>
        <taxon>Butyrivibrio</taxon>
    </lineage>
</organism>
<evidence type="ECO:0000256" key="3">
    <source>
        <dbReference type="ARBA" id="ARBA00023052"/>
    </source>
</evidence>
<evidence type="ECO:0000313" key="6">
    <source>
        <dbReference type="Proteomes" id="UP000001299"/>
    </source>
</evidence>
<dbReference type="Gene3D" id="3.40.50.970">
    <property type="match status" value="1"/>
</dbReference>
<comment type="similarity">
    <text evidence="2">Belongs to the transketolase family.</text>
</comment>
<comment type="cofactor">
    <cofactor evidence="1">
        <name>thiamine diphosphate</name>
        <dbReference type="ChEBI" id="CHEBI:58937"/>
    </cofactor>
</comment>
<dbReference type="AlphaFoldDB" id="E0RX19"/>
<evidence type="ECO:0000259" key="4">
    <source>
        <dbReference type="Pfam" id="PF00456"/>
    </source>
</evidence>
<dbReference type="InterPro" id="IPR005474">
    <property type="entry name" value="Transketolase_N"/>
</dbReference>
<dbReference type="PANTHER" id="PTHR47514">
    <property type="entry name" value="TRANSKETOLASE N-TERMINAL SECTION-RELATED"/>
    <property type="match status" value="1"/>
</dbReference>
<name>E0RX19_BUTPB</name>
<reference evidence="5 6" key="1">
    <citation type="journal article" date="2010" name="PLoS ONE">
        <title>The glycobiome of the rumen bacterium Butyrivibrio proteoclasticus B316(T) highlights adaptation to a polysaccharide-rich environment.</title>
        <authorList>
            <person name="Kelly W.J."/>
            <person name="Leahy S.C."/>
            <person name="Altermann E."/>
            <person name="Yeoman C.J."/>
            <person name="Dunne J.C."/>
            <person name="Kong Z."/>
            <person name="Pacheco D.M."/>
            <person name="Li D."/>
            <person name="Noel S.J."/>
            <person name="Moon C.D."/>
            <person name="Cookson A.L."/>
            <person name="Attwood G.T."/>
        </authorList>
    </citation>
    <scope>NUCLEOTIDE SEQUENCE [LARGE SCALE GENOMIC DNA]</scope>
    <source>
        <strain evidence="6">ATCC 51982 / DSM 14932 / B316</strain>
    </source>
</reference>
<protein>
    <submittedName>
        <fullName evidence="5">Transketolase subunit A TktA1</fullName>
        <ecNumber evidence="5">2.2.1.1</ecNumber>
    </submittedName>
</protein>
<dbReference type="Proteomes" id="UP000001299">
    <property type="component" value="Chromosome 1"/>
</dbReference>
<dbReference type="GO" id="GO:0004802">
    <property type="term" value="F:transketolase activity"/>
    <property type="evidence" value="ECO:0007669"/>
    <property type="project" value="UniProtKB-EC"/>
</dbReference>
<dbReference type="STRING" id="515622.bpr_I2194"/>
<dbReference type="SUPFAM" id="SSF52518">
    <property type="entry name" value="Thiamin diphosphate-binding fold (THDP-binding)"/>
    <property type="match status" value="1"/>
</dbReference>
<accession>E0RX19</accession>
<feature type="domain" description="Transketolase N-terminal" evidence="4">
    <location>
        <begin position="17"/>
        <end position="267"/>
    </location>
</feature>
<dbReference type="EC" id="2.2.1.1" evidence="5"/>